<dbReference type="Proteomes" id="UP000288716">
    <property type="component" value="Unassembled WGS sequence"/>
</dbReference>
<dbReference type="PANTHER" id="PTHR45752:SF13">
    <property type="entry name" value="LEUCINE-RICH REPEAT-CONTAINING PROTEIN 58"/>
    <property type="match status" value="1"/>
</dbReference>
<keyword evidence="12" id="KW-1185">Reference proteome</keyword>
<dbReference type="InterPro" id="IPR055414">
    <property type="entry name" value="LRR_R13L4/SHOC2-like"/>
</dbReference>
<dbReference type="SMART" id="SM00369">
    <property type="entry name" value="LRR_TYP"/>
    <property type="match status" value="5"/>
</dbReference>
<gene>
    <name evidence="11" type="ORF">B4U80_01082</name>
</gene>
<dbReference type="EMBL" id="NCKV01000535">
    <property type="protein sequence ID" value="RWS30360.1"/>
    <property type="molecule type" value="Genomic_DNA"/>
</dbReference>
<evidence type="ECO:0000256" key="2">
    <source>
        <dbReference type="ARBA" id="ARBA00022737"/>
    </source>
</evidence>
<accession>A0A443SS47</accession>
<dbReference type="InterPro" id="IPR001611">
    <property type="entry name" value="Leu-rich_rpt"/>
</dbReference>
<comment type="function">
    <text evidence="5">Acts as a Ras effector and participates in MAPK pathway activation. Probably acts as a regulatory subunit of protein phosphatase that specifically dephosphorylates Raf kinase and stimulate Raf activity at specialized signaling complexes upon Ras activation.</text>
</comment>
<dbReference type="SUPFAM" id="SSF52058">
    <property type="entry name" value="L domain-like"/>
    <property type="match status" value="1"/>
</dbReference>
<dbReference type="AlphaFoldDB" id="A0A443SS47"/>
<evidence type="ECO:0000256" key="3">
    <source>
        <dbReference type="ARBA" id="ARBA00023786"/>
    </source>
</evidence>
<evidence type="ECO:0000256" key="4">
    <source>
        <dbReference type="ARBA" id="ARBA00023904"/>
    </source>
</evidence>
<protein>
    <recommendedName>
        <fullName evidence="4">Leucine-rich repeat protein soc-2 homolog</fullName>
    </recommendedName>
    <alternativeName>
        <fullName evidence="8">Protein soc-2 homolog</fullName>
    </alternativeName>
    <alternativeName>
        <fullName evidence="6 7">protein Sur-8 homolog</fullName>
    </alternativeName>
</protein>
<evidence type="ECO:0000313" key="11">
    <source>
        <dbReference type="EMBL" id="RWS30360.1"/>
    </source>
</evidence>
<dbReference type="PANTHER" id="PTHR45752">
    <property type="entry name" value="LEUCINE-RICH REPEAT-CONTAINING"/>
    <property type="match status" value="1"/>
</dbReference>
<dbReference type="VEuPathDB" id="VectorBase:LDEU001679"/>
<keyword evidence="2" id="KW-0677">Repeat</keyword>
<evidence type="ECO:0000256" key="1">
    <source>
        <dbReference type="ARBA" id="ARBA00022614"/>
    </source>
</evidence>
<evidence type="ECO:0000259" key="10">
    <source>
        <dbReference type="Pfam" id="PF23598"/>
    </source>
</evidence>
<dbReference type="InterPro" id="IPR050715">
    <property type="entry name" value="LRR-SigEffector_domain"/>
</dbReference>
<evidence type="ECO:0000256" key="9">
    <source>
        <dbReference type="SAM" id="MobiDB-lite"/>
    </source>
</evidence>
<reference evidence="11 12" key="1">
    <citation type="journal article" date="2018" name="Gigascience">
        <title>Genomes of trombidid mites reveal novel predicted allergens and laterally-transferred genes associated with secondary metabolism.</title>
        <authorList>
            <person name="Dong X."/>
            <person name="Chaisiri K."/>
            <person name="Xia D."/>
            <person name="Armstrong S.D."/>
            <person name="Fang Y."/>
            <person name="Donnelly M.J."/>
            <person name="Kadowaki T."/>
            <person name="McGarry J.W."/>
            <person name="Darby A.C."/>
            <person name="Makepeace B.L."/>
        </authorList>
    </citation>
    <scope>NUCLEOTIDE SEQUENCE [LARGE SCALE GENOMIC DNA]</scope>
    <source>
        <strain evidence="11">UoL-UT</strain>
    </source>
</reference>
<name>A0A443SS47_9ACAR</name>
<dbReference type="PROSITE" id="PS51450">
    <property type="entry name" value="LRR"/>
    <property type="match status" value="1"/>
</dbReference>
<dbReference type="InterPro" id="IPR032675">
    <property type="entry name" value="LRR_dom_sf"/>
</dbReference>
<dbReference type="Gene3D" id="3.80.10.10">
    <property type="entry name" value="Ribonuclease Inhibitor"/>
    <property type="match status" value="2"/>
</dbReference>
<comment type="caution">
    <text evidence="11">The sequence shown here is derived from an EMBL/GenBank/DDBJ whole genome shotgun (WGS) entry which is preliminary data.</text>
</comment>
<proteinExistence type="inferred from homology"/>
<feature type="domain" description="Disease resistance R13L4/SHOC-2-like LRR" evidence="10">
    <location>
        <begin position="185"/>
        <end position="268"/>
    </location>
</feature>
<dbReference type="OrthoDB" id="1053178at2759"/>
<dbReference type="InterPro" id="IPR003591">
    <property type="entry name" value="Leu-rich_rpt_typical-subtyp"/>
</dbReference>
<evidence type="ECO:0000256" key="7">
    <source>
        <dbReference type="ARBA" id="ARBA00029998"/>
    </source>
</evidence>
<evidence type="ECO:0000256" key="5">
    <source>
        <dbReference type="ARBA" id="ARBA00025612"/>
    </source>
</evidence>
<evidence type="ECO:0000256" key="8">
    <source>
        <dbReference type="ARBA" id="ARBA00032455"/>
    </source>
</evidence>
<organism evidence="11 12">
    <name type="scientific">Leptotrombidium deliense</name>
    <dbReference type="NCBI Taxonomy" id="299467"/>
    <lineage>
        <taxon>Eukaryota</taxon>
        <taxon>Metazoa</taxon>
        <taxon>Ecdysozoa</taxon>
        <taxon>Arthropoda</taxon>
        <taxon>Chelicerata</taxon>
        <taxon>Arachnida</taxon>
        <taxon>Acari</taxon>
        <taxon>Acariformes</taxon>
        <taxon>Trombidiformes</taxon>
        <taxon>Prostigmata</taxon>
        <taxon>Anystina</taxon>
        <taxon>Parasitengona</taxon>
        <taxon>Trombiculoidea</taxon>
        <taxon>Trombiculidae</taxon>
        <taxon>Leptotrombidium</taxon>
    </lineage>
</organism>
<evidence type="ECO:0000313" key="12">
    <source>
        <dbReference type="Proteomes" id="UP000288716"/>
    </source>
</evidence>
<keyword evidence="1" id="KW-0433">Leucine-rich repeat</keyword>
<feature type="compositionally biased region" description="Basic and acidic residues" evidence="9">
    <location>
        <begin position="1"/>
        <end position="11"/>
    </location>
</feature>
<evidence type="ECO:0000256" key="6">
    <source>
        <dbReference type="ARBA" id="ARBA00029588"/>
    </source>
</evidence>
<feature type="region of interest" description="Disordered" evidence="9">
    <location>
        <begin position="1"/>
        <end position="35"/>
    </location>
</feature>
<sequence length="388" mass="43714">MSVEYNDRRSSLTENETNNDENRERSNSNASDSSLEMFRSFDDRDESIDFSNLQLGQFELQDSISSRIDFQARITSLNLSGNKMDSIPHCIRLFVNLKILDVSENELTSFGPWVTALKSLTVLIASNNSLHDKSFPSDFGTSFSLSLKILSLGGNEFREIPQQVYDLFELRSLYFGGNRIQTIGKDIKKLVNLRVLYLGGNQLLDVPSEVGQLSNLQALSLCENKLSSLPASIARLRNLKSLALHKNLLTTLPQEIVKLRGLIELSLRDNPLIVRFVRDFPNNPPSLVELAGRCVKRNGIPFTRQQLPVQLIEYLSSAQYCVNPKCKGVYFDARVEHIKFVDFCGIYRLPLLQYLCSSQCTSNISIQASSSEDESDVPLSKMKRVLLG</sequence>
<comment type="similarity">
    <text evidence="3">Belongs to the SHOC2 family.</text>
</comment>
<dbReference type="Pfam" id="PF23598">
    <property type="entry name" value="LRR_14"/>
    <property type="match status" value="1"/>
</dbReference>
<dbReference type="STRING" id="299467.A0A443SS47"/>